<feature type="region of interest" description="Disordered" evidence="8">
    <location>
        <begin position="35"/>
        <end position="91"/>
    </location>
</feature>
<feature type="compositionally biased region" description="Polar residues" evidence="8">
    <location>
        <begin position="1"/>
        <end position="17"/>
    </location>
</feature>
<evidence type="ECO:0000256" key="7">
    <source>
        <dbReference type="ARBA" id="ARBA00023136"/>
    </source>
</evidence>
<reference evidence="10" key="1">
    <citation type="submission" date="2017-07" db="EMBL/GenBank/DDBJ databases">
        <title>Taro Niue Genome Assembly and Annotation.</title>
        <authorList>
            <person name="Atibalentja N."/>
            <person name="Keating K."/>
            <person name="Fields C.J."/>
        </authorList>
    </citation>
    <scope>NUCLEOTIDE SEQUENCE</scope>
    <source>
        <strain evidence="10">Niue_2</strain>
        <tissue evidence="10">Leaf</tissue>
    </source>
</reference>
<gene>
    <name evidence="10" type="ORF">Taro_034140</name>
</gene>
<keyword evidence="11" id="KW-1185">Reference proteome</keyword>
<evidence type="ECO:0000256" key="6">
    <source>
        <dbReference type="ARBA" id="ARBA00023034"/>
    </source>
</evidence>
<evidence type="ECO:0000256" key="5">
    <source>
        <dbReference type="ARBA" id="ARBA00022989"/>
    </source>
</evidence>
<keyword evidence="7 9" id="KW-0472">Membrane</keyword>
<evidence type="ECO:0000256" key="1">
    <source>
        <dbReference type="ARBA" id="ARBA00004394"/>
    </source>
</evidence>
<accession>A0A843W932</accession>
<feature type="compositionally biased region" description="Pro residues" evidence="8">
    <location>
        <begin position="59"/>
        <end position="78"/>
    </location>
</feature>
<feature type="region of interest" description="Disordered" evidence="8">
    <location>
        <begin position="134"/>
        <end position="156"/>
    </location>
</feature>
<feature type="compositionally biased region" description="Polar residues" evidence="8">
    <location>
        <begin position="43"/>
        <end position="56"/>
    </location>
</feature>
<evidence type="ECO:0000256" key="2">
    <source>
        <dbReference type="ARBA" id="ARBA00022676"/>
    </source>
</evidence>
<evidence type="ECO:0000256" key="9">
    <source>
        <dbReference type="SAM" id="Phobius"/>
    </source>
</evidence>
<keyword evidence="4 9" id="KW-0812">Transmembrane</keyword>
<keyword evidence="2" id="KW-0328">Glycosyltransferase</keyword>
<evidence type="ECO:0000313" key="10">
    <source>
        <dbReference type="EMBL" id="MQM01385.1"/>
    </source>
</evidence>
<dbReference type="EMBL" id="NMUH01002669">
    <property type="protein sequence ID" value="MQM01385.1"/>
    <property type="molecule type" value="Genomic_DNA"/>
</dbReference>
<evidence type="ECO:0000256" key="3">
    <source>
        <dbReference type="ARBA" id="ARBA00022679"/>
    </source>
</evidence>
<organism evidence="10 11">
    <name type="scientific">Colocasia esculenta</name>
    <name type="common">Wild taro</name>
    <name type="synonym">Arum esculentum</name>
    <dbReference type="NCBI Taxonomy" id="4460"/>
    <lineage>
        <taxon>Eukaryota</taxon>
        <taxon>Viridiplantae</taxon>
        <taxon>Streptophyta</taxon>
        <taxon>Embryophyta</taxon>
        <taxon>Tracheophyta</taxon>
        <taxon>Spermatophyta</taxon>
        <taxon>Magnoliopsida</taxon>
        <taxon>Liliopsida</taxon>
        <taxon>Araceae</taxon>
        <taxon>Aroideae</taxon>
        <taxon>Colocasieae</taxon>
        <taxon>Colocasia</taxon>
    </lineage>
</organism>
<dbReference type="AlphaFoldDB" id="A0A843W932"/>
<feature type="compositionally biased region" description="Low complexity" evidence="8">
    <location>
        <begin position="134"/>
        <end position="149"/>
    </location>
</feature>
<comment type="subcellular location">
    <subcellularLocation>
        <location evidence="1">Golgi apparatus membrane</location>
    </subcellularLocation>
</comment>
<dbReference type="GO" id="GO:0000139">
    <property type="term" value="C:Golgi membrane"/>
    <property type="evidence" value="ECO:0007669"/>
    <property type="project" value="UniProtKB-SubCell"/>
</dbReference>
<keyword evidence="5 9" id="KW-1133">Transmembrane helix</keyword>
<proteinExistence type="predicted"/>
<feature type="transmembrane region" description="Helical" evidence="9">
    <location>
        <begin position="206"/>
        <end position="229"/>
    </location>
</feature>
<feature type="transmembrane region" description="Helical" evidence="9">
    <location>
        <begin position="267"/>
        <end position="293"/>
    </location>
</feature>
<comment type="caution">
    <text evidence="10">The sequence shown here is derived from an EMBL/GenBank/DDBJ whole genome shotgun (WGS) entry which is preliminary data.</text>
</comment>
<dbReference type="Proteomes" id="UP000652761">
    <property type="component" value="Unassembled WGS sequence"/>
</dbReference>
<evidence type="ECO:0000256" key="4">
    <source>
        <dbReference type="ARBA" id="ARBA00022692"/>
    </source>
</evidence>
<keyword evidence="6" id="KW-0333">Golgi apparatus</keyword>
<sequence>MRRSPSKNTHSLSQPAFLSSVPSSSWWWWSGRKERACHGGSGNAPSLSSTTRQRIAQFSPPPPSPSRRPQDPTPPRSPHAPSHMPSRPPNYEFQEWWNRERERSALLDLHDPAGGSVGADGRPAVEIVNRAALLSSPTSTSTSSPSAAAGDGKGRGRSARQLSWLCLLRAHHSAAALVGVPSRLASFLLAAFRRVSSSPSDRPSRLYGVIRGFLVLAVVLLTLEVAAYFKGWHFTPPTHAEAVEALELLYAHWLRVRANYLAPPVQAVANLCIVMFLLQSVDRLVLVLGCFWIKFRGLRPVAAVEYGGKGDAEKGGVDKYPMVLLQIPMCNEREVRVGSLYALLSLPISALPTVSSTNGHSLAVFMNVMKDRSEGVEKI</sequence>
<evidence type="ECO:0000313" key="11">
    <source>
        <dbReference type="Proteomes" id="UP000652761"/>
    </source>
</evidence>
<dbReference type="PANTHER" id="PTHR32044:SF67">
    <property type="entry name" value="XYLOGLUCAN GLYCOSYLTRANSFERASE 6-RELATED"/>
    <property type="match status" value="1"/>
</dbReference>
<feature type="region of interest" description="Disordered" evidence="8">
    <location>
        <begin position="1"/>
        <end position="22"/>
    </location>
</feature>
<keyword evidence="3" id="KW-0808">Transferase</keyword>
<protein>
    <submittedName>
        <fullName evidence="10">Uncharacterized protein</fullName>
    </submittedName>
</protein>
<dbReference type="OrthoDB" id="1700318at2759"/>
<name>A0A843W932_COLES</name>
<dbReference type="GO" id="GO:0016757">
    <property type="term" value="F:glycosyltransferase activity"/>
    <property type="evidence" value="ECO:0007669"/>
    <property type="project" value="UniProtKB-KW"/>
</dbReference>
<evidence type="ECO:0000256" key="8">
    <source>
        <dbReference type="SAM" id="MobiDB-lite"/>
    </source>
</evidence>
<dbReference type="PANTHER" id="PTHR32044">
    <property type="entry name" value="GLUCOMANNAN 4-BETA-MANNOSYLTRANSFERASE 9"/>
    <property type="match status" value="1"/>
</dbReference>